<keyword evidence="2" id="KW-1185">Reference proteome</keyword>
<dbReference type="EMBL" id="WQMT02000010">
    <property type="protein sequence ID" value="KAG9218457.1"/>
    <property type="molecule type" value="Genomic_DNA"/>
</dbReference>
<gene>
    <name evidence="1" type="ORF">CCMSSC00406_0010036</name>
</gene>
<reference evidence="1 2" key="1">
    <citation type="journal article" date="2021" name="Appl. Environ. Microbiol.">
        <title>Genetic linkage and physical mapping for an oyster mushroom Pleurotus cornucopiae and QTL analysis for the trait cap color.</title>
        <authorList>
            <person name="Zhang Y."/>
            <person name="Gao W."/>
            <person name="Sonnenberg A."/>
            <person name="Chen Q."/>
            <person name="Zhang J."/>
            <person name="Huang C."/>
        </authorList>
    </citation>
    <scope>NUCLEOTIDE SEQUENCE [LARGE SCALE GENOMIC DNA]</scope>
    <source>
        <strain evidence="1">CCMSSC00406</strain>
    </source>
</reference>
<sequence>MTGERGRYLGPSEFREHQARQRGLGVGTVWQASLCVDTLDPATPLPTSVWGVPLRSTDDDDDQLDTEDDYTQELDDDEMVQGGEQSTRRQRRATVRQSSQLAEIDGYYTKLKSIHVRLKAFSVDQLSLSGIVFSSPPTATSLPLPNAMDSAMHLIDLDPEAQVNSPLLKFEQWLSSANAFVSGHCLRYKTTKLRLMTSVVVASIDEARNAVTTFKRQEYEKGRIAVVNNCGPNVLDTSYLFSRPYLNFDPILLITFLLAASLNILSHLSLRATSDVLNGLRRVLSLSAANESSVGDTAETIPRDARTVFNAIPTLSPSCKSYACCPTCWSHIPFDPRTPETLPARCPAMHFGKQCNTLLRKETRKERDELFKKFLYQDINHWIAWMFCREDIAKALEWDPFTEKDDNPEVMSDIWDGSILRDFRGPDGKDRFVVKLPNERRLVFSFNYDSLNPYGNRIAGKAVKIGGMYMACLNLPRRLRFLVENVFLVGVVPGPDGPSNSEINGCLRPLVDDLVTLWKDGIFLSRTPLHPLGLRVRCALIPLVCDLPAARQISGTASGASDGQCNECHIVRQDMENLDYKTWPKRDSEQHRNLASRWRDASSAKLQEKYFKESHVRWSELLRLPYWCPTRFVTIDSMHGLYLGMFQRHCRIVWGMDSSIADGDGVTFDTTIGGPAEDVMTAAEHILRFGTQSSLEVCPAFVLRQLCREHELRYGKKLNTAQLQTQLLAHRITQNWFDDEGNLLSDDSTIIPPVDTTEAEARIIYGFGTKQFVRHRLKATVARAICRVVLDTPRSVFMHASLDELKDIIQHARQVAGLIDENECIIKVKRAPGRYAGKRSRVLGKEALREVMADMSRTTLPTWVSAGPKNPGSKGQGRLKADEWKTLCTIRLPISLIRLWGTRPPGSRTREVLMNYMDLVHAVQLASLRELTPLQVERYEFYMHRYLTRLLELYPGTSISPYQHLSLHFGEHLRRWGPPHSWRCYAFERFNGLMQNIPTNSKFGELESTIFHRFCQGQRLRALFSSAQLPPNVQDYVKQLSTQEKSNIHSTFMQDHLNFEDRFIPLASAKLTQKSKSLPDHLFPLLSKWVKTHDKATVGGYVPNKIWVQRGVQRLGKSFQSATAGDSNVIYNHASGRTAGKIKSIFAHKRRRIDGCFVTQIFAHVARHRNLEAQLESLDPYRSFPTGGRLYSKDFAEEQLIPLDDIPAYTIELQTINLPSLGALTTRVEDLTFLPRHECAVSSRTLSNILDETNWHASACCPRSSFNPTVHAQVHGIPAYSNRWEQLDQSQGRGGRMAGRTGTGIEDHPALAAEPWTRNGCSSTGTSIEGSLKVQAGAETCELITGIVTEDEERTHGHKRRRDPTTTDLGIKHEQGADHHGHVHERTMLTTYTKRGPLFYNRLEAIHVTVTVTTCEGAGDPGGDGTGTTMTQTIALAPRRGECVSQVECNHVSEGGATASRRTRTRDRSRFPTTTTQPSLARTYEPTKEYLSQALHEGEDELEGRRKTVKMKDGEDDDKGNEGG</sequence>
<proteinExistence type="predicted"/>
<evidence type="ECO:0000313" key="2">
    <source>
        <dbReference type="Proteomes" id="UP000824881"/>
    </source>
</evidence>
<accession>A0ACB7IJQ3</accession>
<protein>
    <submittedName>
        <fullName evidence="1">Uncharacterized protein</fullName>
    </submittedName>
</protein>
<dbReference type="Proteomes" id="UP000824881">
    <property type="component" value="Unassembled WGS sequence"/>
</dbReference>
<name>A0ACB7IJQ3_PLECO</name>
<evidence type="ECO:0000313" key="1">
    <source>
        <dbReference type="EMBL" id="KAG9218457.1"/>
    </source>
</evidence>
<organism evidence="1 2">
    <name type="scientific">Pleurotus cornucopiae</name>
    <name type="common">Cornucopia mushroom</name>
    <dbReference type="NCBI Taxonomy" id="5321"/>
    <lineage>
        <taxon>Eukaryota</taxon>
        <taxon>Fungi</taxon>
        <taxon>Dikarya</taxon>
        <taxon>Basidiomycota</taxon>
        <taxon>Agaricomycotina</taxon>
        <taxon>Agaricomycetes</taxon>
        <taxon>Agaricomycetidae</taxon>
        <taxon>Agaricales</taxon>
        <taxon>Pleurotineae</taxon>
        <taxon>Pleurotaceae</taxon>
        <taxon>Pleurotus</taxon>
    </lineage>
</organism>
<comment type="caution">
    <text evidence="1">The sequence shown here is derived from an EMBL/GenBank/DDBJ whole genome shotgun (WGS) entry which is preliminary data.</text>
</comment>